<keyword evidence="2" id="KW-0472">Membrane</keyword>
<keyword evidence="1" id="KW-0802">TPR repeat</keyword>
<evidence type="ECO:0000256" key="2">
    <source>
        <dbReference type="SAM" id="Phobius"/>
    </source>
</evidence>
<evidence type="ECO:0000313" key="4">
    <source>
        <dbReference type="Proteomes" id="UP000177579"/>
    </source>
</evidence>
<accession>A0A1F5TMU9</accession>
<dbReference type="PROSITE" id="PS50005">
    <property type="entry name" value="TPR"/>
    <property type="match status" value="2"/>
</dbReference>
<dbReference type="Gene3D" id="1.25.40.10">
    <property type="entry name" value="Tetratricopeptide repeat domain"/>
    <property type="match status" value="2"/>
</dbReference>
<dbReference type="SMART" id="SM00028">
    <property type="entry name" value="TPR"/>
    <property type="match status" value="2"/>
</dbReference>
<dbReference type="Proteomes" id="UP000177579">
    <property type="component" value="Unassembled WGS sequence"/>
</dbReference>
<reference evidence="3 4" key="1">
    <citation type="journal article" date="2016" name="Nat. Commun.">
        <title>Thousands of microbial genomes shed light on interconnected biogeochemical processes in an aquifer system.</title>
        <authorList>
            <person name="Anantharaman K."/>
            <person name="Brown C.T."/>
            <person name="Hug L.A."/>
            <person name="Sharon I."/>
            <person name="Castelle C.J."/>
            <person name="Probst A.J."/>
            <person name="Thomas B.C."/>
            <person name="Singh A."/>
            <person name="Wilkins M.J."/>
            <person name="Karaoz U."/>
            <person name="Brodie E.L."/>
            <person name="Williams K.H."/>
            <person name="Hubbard S.S."/>
            <person name="Banfield J.F."/>
        </authorList>
    </citation>
    <scope>NUCLEOTIDE SEQUENCE [LARGE SCALE GENOMIC DNA]</scope>
</reference>
<dbReference type="AlphaFoldDB" id="A0A1F5TMU9"/>
<sequence length="265" mass="30765">MFNIIPLILILVSLVIIIFLIIKKFSVLANLDIDTIQAEREEKFKNKIISNRIKRNTLRHYMKIVRMVRPILNSAGEMIKKKYNDLVEAKEEYNKKISGESERSGTEKLFLEFEELKKNGDSDAAEKKLIEIIGIDSKNLKAFRELGNLYLSRRDFNEAKQTFEHVIKLFEKEGGGAQDFVKLSDIYFDLASVSRAIESWDNVILNLDKALEIEPNNPRYLDTKLEISIIKKDKKQAQETYKKLAEVNPENQKLNELKKQIDELG</sequence>
<feature type="transmembrane region" description="Helical" evidence="2">
    <location>
        <begin position="6"/>
        <end position="22"/>
    </location>
</feature>
<comment type="caution">
    <text evidence="3">The sequence shown here is derived from an EMBL/GenBank/DDBJ whole genome shotgun (WGS) entry which is preliminary data.</text>
</comment>
<dbReference type="SUPFAM" id="SSF48452">
    <property type="entry name" value="TPR-like"/>
    <property type="match status" value="1"/>
</dbReference>
<dbReference type="InterPro" id="IPR011990">
    <property type="entry name" value="TPR-like_helical_dom_sf"/>
</dbReference>
<keyword evidence="2" id="KW-0812">Transmembrane</keyword>
<name>A0A1F5TMU9_9BACT</name>
<dbReference type="InterPro" id="IPR019734">
    <property type="entry name" value="TPR_rpt"/>
</dbReference>
<gene>
    <name evidence="3" type="ORF">A2531_04665</name>
</gene>
<protein>
    <submittedName>
        <fullName evidence="3">Uncharacterized protein</fullName>
    </submittedName>
</protein>
<proteinExistence type="predicted"/>
<feature type="repeat" description="TPR" evidence="1">
    <location>
        <begin position="140"/>
        <end position="173"/>
    </location>
</feature>
<organism evidence="3 4">
    <name type="scientific">Candidatus Falkowbacteria bacterium RIFOXYD2_FULL_34_120</name>
    <dbReference type="NCBI Taxonomy" id="1798007"/>
    <lineage>
        <taxon>Bacteria</taxon>
        <taxon>Candidatus Falkowiibacteriota</taxon>
    </lineage>
</organism>
<feature type="repeat" description="TPR" evidence="1">
    <location>
        <begin position="184"/>
        <end position="217"/>
    </location>
</feature>
<evidence type="ECO:0000256" key="1">
    <source>
        <dbReference type="PROSITE-ProRule" id="PRU00339"/>
    </source>
</evidence>
<dbReference type="Pfam" id="PF13181">
    <property type="entry name" value="TPR_8"/>
    <property type="match status" value="2"/>
</dbReference>
<dbReference type="EMBL" id="MFGO01000033">
    <property type="protein sequence ID" value="OGF40218.1"/>
    <property type="molecule type" value="Genomic_DNA"/>
</dbReference>
<keyword evidence="2" id="KW-1133">Transmembrane helix</keyword>
<evidence type="ECO:0000313" key="3">
    <source>
        <dbReference type="EMBL" id="OGF40218.1"/>
    </source>
</evidence>